<name>A0A2G1XK20_STRCJ</name>
<dbReference type="OrthoDB" id="4554814at2"/>
<reference evidence="1 2" key="1">
    <citation type="journal article" date="2017" name="Biochemistry">
        <title>Identification of the Biosynthetic Pathway for the Antibiotic Bicyclomycin.</title>
        <authorList>
            <person name="Patteson J."/>
            <person name="Cai W."/>
            <person name="Johnson R.A."/>
            <person name="Santa Maria K."/>
            <person name="Li B."/>
        </authorList>
    </citation>
    <scope>NUCLEOTIDE SEQUENCE [LARGE SCALE GENOMIC DNA]</scope>
    <source>
        <strain evidence="1 2">ATCC 21532</strain>
    </source>
</reference>
<dbReference type="RefSeq" id="WP_099199117.1">
    <property type="nucleotide sequence ID" value="NZ_NHZO01000143.1"/>
</dbReference>
<accession>A0A2G1XK20</accession>
<protein>
    <submittedName>
        <fullName evidence="1">Uncharacterized protein</fullName>
    </submittedName>
</protein>
<organism evidence="1 2">
    <name type="scientific">Streptomyces cinnamoneus</name>
    <name type="common">Streptoverticillium cinnamoneum</name>
    <dbReference type="NCBI Taxonomy" id="53446"/>
    <lineage>
        <taxon>Bacteria</taxon>
        <taxon>Bacillati</taxon>
        <taxon>Actinomycetota</taxon>
        <taxon>Actinomycetes</taxon>
        <taxon>Kitasatosporales</taxon>
        <taxon>Streptomycetaceae</taxon>
        <taxon>Streptomyces</taxon>
        <taxon>Streptomyces cinnamoneus group</taxon>
    </lineage>
</organism>
<dbReference type="AlphaFoldDB" id="A0A2G1XK20"/>
<evidence type="ECO:0000313" key="1">
    <source>
        <dbReference type="EMBL" id="PHQ51577.1"/>
    </source>
</evidence>
<dbReference type="Proteomes" id="UP000222531">
    <property type="component" value="Unassembled WGS sequence"/>
</dbReference>
<comment type="caution">
    <text evidence="1">The sequence shown here is derived from an EMBL/GenBank/DDBJ whole genome shotgun (WGS) entry which is preliminary data.</text>
</comment>
<keyword evidence="2" id="KW-1185">Reference proteome</keyword>
<dbReference type="EMBL" id="NHZO01000143">
    <property type="protein sequence ID" value="PHQ51577.1"/>
    <property type="molecule type" value="Genomic_DNA"/>
</dbReference>
<gene>
    <name evidence="1" type="ORF">BLA24_12815</name>
</gene>
<evidence type="ECO:0000313" key="2">
    <source>
        <dbReference type="Proteomes" id="UP000222531"/>
    </source>
</evidence>
<proteinExistence type="predicted"/>
<sequence>MTFWIRAYDGENDRWSFFELDDDEWPLRQVDFQGPRRHPVTAASMAEIADLHARGDFAVMRAYERRYGVLVEGDMRGWQEEEEATRIGLSAFEEAWAAAREALDVPRAQETG</sequence>